<organism evidence="2 3">
    <name type="scientific">Orchesella dallaii</name>
    <dbReference type="NCBI Taxonomy" id="48710"/>
    <lineage>
        <taxon>Eukaryota</taxon>
        <taxon>Metazoa</taxon>
        <taxon>Ecdysozoa</taxon>
        <taxon>Arthropoda</taxon>
        <taxon>Hexapoda</taxon>
        <taxon>Collembola</taxon>
        <taxon>Entomobryomorpha</taxon>
        <taxon>Entomobryoidea</taxon>
        <taxon>Orchesellidae</taxon>
        <taxon>Orchesellinae</taxon>
        <taxon>Orchesella</taxon>
    </lineage>
</organism>
<feature type="transmembrane region" description="Helical" evidence="1">
    <location>
        <begin position="46"/>
        <end position="73"/>
    </location>
</feature>
<keyword evidence="1" id="KW-0472">Membrane</keyword>
<keyword evidence="1" id="KW-1133">Transmembrane helix</keyword>
<feature type="transmembrane region" description="Helical" evidence="1">
    <location>
        <begin position="222"/>
        <end position="241"/>
    </location>
</feature>
<name>A0ABP1Q9M3_9HEXA</name>
<protein>
    <submittedName>
        <fullName evidence="2">Uncharacterized protein</fullName>
    </submittedName>
</protein>
<accession>A0ABP1Q9M3</accession>
<comment type="caution">
    <text evidence="2">The sequence shown here is derived from an EMBL/GenBank/DDBJ whole genome shotgun (WGS) entry which is preliminary data.</text>
</comment>
<sequence length="247" mass="27996">MLAKASNGYDTVIKPSDQLAGYISSKIVDSEQSPHASHYTTFTLKWIAYFIQFACEAYYSFSLMMLVGVMLTLQSFGKDFVERLQVVGAGENQKSIDWGLHMISEVRQLKEKVDVLTSNSILFVYVLTLTNFGQTPSIYLHNTSFSAKLPFYISIVNNSMFWLMASEFHSKVDSAIKKWVYCYQNESWVTSTDRMRLLMAGNEIEAMPIGLSCQFFTTTFDFVGSMLGLIITYAIIIFQLHTGANRT</sequence>
<keyword evidence="3" id="KW-1185">Reference proteome</keyword>
<proteinExistence type="predicted"/>
<evidence type="ECO:0000313" key="2">
    <source>
        <dbReference type="EMBL" id="CAL8094009.1"/>
    </source>
</evidence>
<gene>
    <name evidence="2" type="ORF">ODALV1_LOCUS8669</name>
</gene>
<dbReference type="Proteomes" id="UP001642540">
    <property type="component" value="Unassembled WGS sequence"/>
</dbReference>
<dbReference type="EMBL" id="CAXLJM020000026">
    <property type="protein sequence ID" value="CAL8094009.1"/>
    <property type="molecule type" value="Genomic_DNA"/>
</dbReference>
<evidence type="ECO:0000256" key="1">
    <source>
        <dbReference type="SAM" id="Phobius"/>
    </source>
</evidence>
<evidence type="ECO:0000313" key="3">
    <source>
        <dbReference type="Proteomes" id="UP001642540"/>
    </source>
</evidence>
<reference evidence="2 3" key="1">
    <citation type="submission" date="2024-08" db="EMBL/GenBank/DDBJ databases">
        <authorList>
            <person name="Cucini C."/>
            <person name="Frati F."/>
        </authorList>
    </citation>
    <scope>NUCLEOTIDE SEQUENCE [LARGE SCALE GENOMIC DNA]</scope>
</reference>
<keyword evidence="1" id="KW-0812">Transmembrane</keyword>